<evidence type="ECO:0000313" key="2">
    <source>
        <dbReference type="Proteomes" id="UP000265515"/>
    </source>
</evidence>
<comment type="caution">
    <text evidence="1">The sequence shown here is derived from an EMBL/GenBank/DDBJ whole genome shotgun (WGS) entry which is preliminary data.</text>
</comment>
<name>A0A388KN76_CHABU</name>
<dbReference type="Gramene" id="GBG71393">
    <property type="protein sequence ID" value="GBG71393"/>
    <property type="gene ID" value="CBR_g8813"/>
</dbReference>
<gene>
    <name evidence="1" type="ORF">CBR_g8813</name>
</gene>
<keyword evidence="2" id="KW-1185">Reference proteome</keyword>
<sequence length="131" mass="15220">MRNFSEYLVELVDLEPLPFADEDAWELHRALYRSVVLGMFRFYMEHKEHNVGEHLFVYYVISKPKLELTEGTVALYPFRNIGTDMLGLLELIRIELLSIAQVIAIEEGDLQLRLQTASAPRRTYHAVVIPD</sequence>
<dbReference type="AlphaFoldDB" id="A0A388KN76"/>
<dbReference type="Proteomes" id="UP000265515">
    <property type="component" value="Unassembled WGS sequence"/>
</dbReference>
<proteinExistence type="predicted"/>
<organism evidence="1 2">
    <name type="scientific">Chara braunii</name>
    <name type="common">Braun's stonewort</name>
    <dbReference type="NCBI Taxonomy" id="69332"/>
    <lineage>
        <taxon>Eukaryota</taxon>
        <taxon>Viridiplantae</taxon>
        <taxon>Streptophyta</taxon>
        <taxon>Charophyceae</taxon>
        <taxon>Charales</taxon>
        <taxon>Characeae</taxon>
        <taxon>Chara</taxon>
    </lineage>
</organism>
<accession>A0A388KN76</accession>
<protein>
    <submittedName>
        <fullName evidence="1">Uncharacterized protein</fullName>
    </submittedName>
</protein>
<evidence type="ECO:0000313" key="1">
    <source>
        <dbReference type="EMBL" id="GBG71393.1"/>
    </source>
</evidence>
<reference evidence="1 2" key="1">
    <citation type="journal article" date="2018" name="Cell">
        <title>The Chara Genome: Secondary Complexity and Implications for Plant Terrestrialization.</title>
        <authorList>
            <person name="Nishiyama T."/>
            <person name="Sakayama H."/>
            <person name="Vries J.D."/>
            <person name="Buschmann H."/>
            <person name="Saint-Marcoux D."/>
            <person name="Ullrich K.K."/>
            <person name="Haas F.B."/>
            <person name="Vanderstraeten L."/>
            <person name="Becker D."/>
            <person name="Lang D."/>
            <person name="Vosolsobe S."/>
            <person name="Rombauts S."/>
            <person name="Wilhelmsson P.K.I."/>
            <person name="Janitza P."/>
            <person name="Kern R."/>
            <person name="Heyl A."/>
            <person name="Rumpler F."/>
            <person name="Villalobos L.I.A.C."/>
            <person name="Clay J.M."/>
            <person name="Skokan R."/>
            <person name="Toyoda A."/>
            <person name="Suzuki Y."/>
            <person name="Kagoshima H."/>
            <person name="Schijlen E."/>
            <person name="Tajeshwar N."/>
            <person name="Catarino B."/>
            <person name="Hetherington A.J."/>
            <person name="Saltykova A."/>
            <person name="Bonnot C."/>
            <person name="Breuninger H."/>
            <person name="Symeonidi A."/>
            <person name="Radhakrishnan G.V."/>
            <person name="Van Nieuwerburgh F."/>
            <person name="Deforce D."/>
            <person name="Chang C."/>
            <person name="Karol K.G."/>
            <person name="Hedrich R."/>
            <person name="Ulvskov P."/>
            <person name="Glockner G."/>
            <person name="Delwiche C.F."/>
            <person name="Petrasek J."/>
            <person name="Van de Peer Y."/>
            <person name="Friml J."/>
            <person name="Beilby M."/>
            <person name="Dolan L."/>
            <person name="Kohara Y."/>
            <person name="Sugano S."/>
            <person name="Fujiyama A."/>
            <person name="Delaux P.-M."/>
            <person name="Quint M."/>
            <person name="TheiBen G."/>
            <person name="Hagemann M."/>
            <person name="Harholt J."/>
            <person name="Dunand C."/>
            <person name="Zachgo S."/>
            <person name="Langdale J."/>
            <person name="Maumus F."/>
            <person name="Straeten D.V.D."/>
            <person name="Gould S.B."/>
            <person name="Rensing S.A."/>
        </authorList>
    </citation>
    <scope>NUCLEOTIDE SEQUENCE [LARGE SCALE GENOMIC DNA]</scope>
    <source>
        <strain evidence="1 2">S276</strain>
    </source>
</reference>
<dbReference type="EMBL" id="BFEA01000145">
    <property type="protein sequence ID" value="GBG71393.1"/>
    <property type="molecule type" value="Genomic_DNA"/>
</dbReference>